<reference evidence="2 3" key="1">
    <citation type="submission" date="2023-09" db="EMBL/GenBank/DDBJ databases">
        <authorList>
            <person name="Qi X."/>
        </authorList>
    </citation>
    <scope>NUCLEOTIDE SEQUENCE [LARGE SCALE GENOMIC DNA]</scope>
    <source>
        <strain evidence="2 3">S1-1</strain>
    </source>
</reference>
<protein>
    <recommendedName>
        <fullName evidence="4">Lipocalin-like domain-containing protein</fullName>
    </recommendedName>
</protein>
<gene>
    <name evidence="2" type="ORF">RI844_15720</name>
</gene>
<dbReference type="EMBL" id="CP136600">
    <property type="protein sequence ID" value="WOH36805.1"/>
    <property type="molecule type" value="Genomic_DNA"/>
</dbReference>
<accession>A0ABZ0GM81</accession>
<evidence type="ECO:0008006" key="4">
    <source>
        <dbReference type="Google" id="ProtNLM"/>
    </source>
</evidence>
<evidence type="ECO:0000313" key="3">
    <source>
        <dbReference type="Proteomes" id="UP001301442"/>
    </source>
</evidence>
<organism evidence="2 3">
    <name type="scientific">Thalassotalea fonticola</name>
    <dbReference type="NCBI Taxonomy" id="3065649"/>
    <lineage>
        <taxon>Bacteria</taxon>
        <taxon>Pseudomonadati</taxon>
        <taxon>Pseudomonadota</taxon>
        <taxon>Gammaproteobacteria</taxon>
        <taxon>Alteromonadales</taxon>
        <taxon>Colwelliaceae</taxon>
        <taxon>Thalassotalea</taxon>
    </lineage>
</organism>
<keyword evidence="1" id="KW-0732">Signal</keyword>
<evidence type="ECO:0000256" key="1">
    <source>
        <dbReference type="SAM" id="SignalP"/>
    </source>
</evidence>
<name>A0ABZ0GM81_9GAMM</name>
<evidence type="ECO:0000313" key="2">
    <source>
        <dbReference type="EMBL" id="WOH36805.1"/>
    </source>
</evidence>
<sequence>MKYLLLFLSIMPCLSMAQNQLIGEWHYDSERTLSELDLSNEYSKKIKKCYEVKMCGDGFYVFDDESYVFTQLMTSGNKTIEGTHSYYNYKVLSSNAELITILHKPIDFKFYSELKDDKSKKKLNELNELFRKANDWEEVEETAPLEFKFFLTDNGNTFFFKFPNGQKEYFYRKTKQ</sequence>
<feature type="chain" id="PRO_5046881510" description="Lipocalin-like domain-containing protein" evidence="1">
    <location>
        <begin position="18"/>
        <end position="176"/>
    </location>
</feature>
<feature type="signal peptide" evidence="1">
    <location>
        <begin position="1"/>
        <end position="17"/>
    </location>
</feature>
<dbReference type="Proteomes" id="UP001301442">
    <property type="component" value="Chromosome"/>
</dbReference>
<proteinExistence type="predicted"/>
<keyword evidence="3" id="KW-1185">Reference proteome</keyword>
<dbReference type="RefSeq" id="WP_348395617.1">
    <property type="nucleotide sequence ID" value="NZ_CP136600.1"/>
</dbReference>